<keyword evidence="4 6" id="KW-1133">Transmembrane helix</keyword>
<feature type="transmembrane region" description="Helical" evidence="6">
    <location>
        <begin position="153"/>
        <end position="175"/>
    </location>
</feature>
<dbReference type="EMBL" id="JADEYS010000011">
    <property type="protein sequence ID" value="MBE9398027.1"/>
    <property type="molecule type" value="Genomic_DNA"/>
</dbReference>
<keyword evidence="8" id="KW-1185">Reference proteome</keyword>
<name>A0A8J7FBR4_9GAMM</name>
<gene>
    <name evidence="7" type="ORF">IOQ59_12235</name>
</gene>
<comment type="caution">
    <text evidence="7">The sequence shown here is derived from an EMBL/GenBank/DDBJ whole genome shotgun (WGS) entry which is preliminary data.</text>
</comment>
<evidence type="ECO:0000256" key="3">
    <source>
        <dbReference type="ARBA" id="ARBA00022692"/>
    </source>
</evidence>
<dbReference type="Proteomes" id="UP000640333">
    <property type="component" value="Unassembled WGS sequence"/>
</dbReference>
<dbReference type="PANTHER" id="PTHR30086:SF21">
    <property type="entry name" value="TRANSPORT PROTEIN"/>
    <property type="match status" value="1"/>
</dbReference>
<protein>
    <submittedName>
        <fullName evidence="7">LysE family translocator</fullName>
    </submittedName>
</protein>
<keyword evidence="2" id="KW-1003">Cell membrane</keyword>
<feature type="transmembrane region" description="Helical" evidence="6">
    <location>
        <begin position="39"/>
        <end position="66"/>
    </location>
</feature>
<dbReference type="Pfam" id="PF01810">
    <property type="entry name" value="LysE"/>
    <property type="match status" value="1"/>
</dbReference>
<evidence type="ECO:0000256" key="4">
    <source>
        <dbReference type="ARBA" id="ARBA00022989"/>
    </source>
</evidence>
<feature type="transmembrane region" description="Helical" evidence="6">
    <location>
        <begin position="6"/>
        <end position="27"/>
    </location>
</feature>
<sequence>MDLFEGLLTLTAIHFIATASPGPEFVLISKEALQNGRRAGFICLVGTMTGLLIHILYSAFGLAAIISRSPEAMLAIQMMGGSYLVYLGLMGLKAKPSDQSDQTAGEYKHRSDWQLFRSGFICDLLNPKAPIYYVALFTFVLSPDVPASHMAAYGIWIMLIHGSWFSVMVVLLSNPVVNTKFRRMGHWIDRILGGAMIAMGVKIITT</sequence>
<comment type="subcellular location">
    <subcellularLocation>
        <location evidence="1">Cell membrane</location>
        <topology evidence="1">Multi-pass membrane protein</topology>
    </subcellularLocation>
</comment>
<accession>A0A8J7FBR4</accession>
<feature type="transmembrane region" description="Helical" evidence="6">
    <location>
        <begin position="120"/>
        <end position="141"/>
    </location>
</feature>
<evidence type="ECO:0000313" key="8">
    <source>
        <dbReference type="Proteomes" id="UP000640333"/>
    </source>
</evidence>
<keyword evidence="3 6" id="KW-0812">Transmembrane</keyword>
<reference evidence="7" key="1">
    <citation type="submission" date="2020-10" db="EMBL/GenBank/DDBJ databases">
        <title>Bacterium isolated from coastal waters sediment.</title>
        <authorList>
            <person name="Chen R.-J."/>
            <person name="Lu D.-C."/>
            <person name="Zhu K.-L."/>
            <person name="Du Z.-J."/>
        </authorList>
    </citation>
    <scope>NUCLEOTIDE SEQUENCE</scope>
    <source>
        <strain evidence="7">N1Y112</strain>
    </source>
</reference>
<dbReference type="GO" id="GO:0015171">
    <property type="term" value="F:amino acid transmembrane transporter activity"/>
    <property type="evidence" value="ECO:0007669"/>
    <property type="project" value="TreeGrafter"/>
</dbReference>
<dbReference type="PANTHER" id="PTHR30086">
    <property type="entry name" value="ARGININE EXPORTER PROTEIN ARGO"/>
    <property type="match status" value="1"/>
</dbReference>
<evidence type="ECO:0000256" key="6">
    <source>
        <dbReference type="SAM" id="Phobius"/>
    </source>
</evidence>
<keyword evidence="5 6" id="KW-0472">Membrane</keyword>
<evidence type="ECO:0000256" key="1">
    <source>
        <dbReference type="ARBA" id="ARBA00004651"/>
    </source>
</evidence>
<feature type="transmembrane region" description="Helical" evidence="6">
    <location>
        <begin position="72"/>
        <end position="92"/>
    </location>
</feature>
<proteinExistence type="predicted"/>
<dbReference type="GO" id="GO:0005886">
    <property type="term" value="C:plasma membrane"/>
    <property type="evidence" value="ECO:0007669"/>
    <property type="project" value="UniProtKB-SubCell"/>
</dbReference>
<dbReference type="RefSeq" id="WP_193953662.1">
    <property type="nucleotide sequence ID" value="NZ_JADEYS010000011.1"/>
</dbReference>
<evidence type="ECO:0000256" key="5">
    <source>
        <dbReference type="ARBA" id="ARBA00023136"/>
    </source>
</evidence>
<dbReference type="InterPro" id="IPR001123">
    <property type="entry name" value="LeuE-type"/>
</dbReference>
<evidence type="ECO:0000313" key="7">
    <source>
        <dbReference type="EMBL" id="MBE9398027.1"/>
    </source>
</evidence>
<dbReference type="PIRSF" id="PIRSF006324">
    <property type="entry name" value="LeuE"/>
    <property type="match status" value="1"/>
</dbReference>
<dbReference type="AlphaFoldDB" id="A0A8J7FBR4"/>
<evidence type="ECO:0000256" key="2">
    <source>
        <dbReference type="ARBA" id="ARBA00022475"/>
    </source>
</evidence>
<organism evidence="7 8">
    <name type="scientific">Pontibacterium sinense</name>
    <dbReference type="NCBI Taxonomy" id="2781979"/>
    <lineage>
        <taxon>Bacteria</taxon>
        <taxon>Pseudomonadati</taxon>
        <taxon>Pseudomonadota</taxon>
        <taxon>Gammaproteobacteria</taxon>
        <taxon>Oceanospirillales</taxon>
        <taxon>Oceanospirillaceae</taxon>
        <taxon>Pontibacterium</taxon>
    </lineage>
</organism>